<dbReference type="PANTHER" id="PTHR37542:SF3">
    <property type="entry name" value="PRION-INHIBITION AND PROPAGATION HELO DOMAIN-CONTAINING PROTEIN"/>
    <property type="match status" value="1"/>
</dbReference>
<dbReference type="InterPro" id="IPR021084">
    <property type="entry name" value="Het-s_prion_dom"/>
</dbReference>
<evidence type="ECO:0000259" key="2">
    <source>
        <dbReference type="Pfam" id="PF11558"/>
    </source>
</evidence>
<dbReference type="InterPro" id="IPR038305">
    <property type="entry name" value="HeLo_sf"/>
</dbReference>
<name>A0A0B7KJW1_BIOOC</name>
<protein>
    <recommendedName>
        <fullName evidence="5">Prion-inhibition and propagation HeLo domain-containing protein</fullName>
    </recommendedName>
</protein>
<dbReference type="PANTHER" id="PTHR37542">
    <property type="entry name" value="HELO DOMAIN-CONTAINING PROTEIN-RELATED"/>
    <property type="match status" value="1"/>
</dbReference>
<proteinExistence type="predicted"/>
<feature type="region of interest" description="Disordered" evidence="1">
    <location>
        <begin position="269"/>
        <end position="288"/>
    </location>
</feature>
<evidence type="ECO:0000313" key="4">
    <source>
        <dbReference type="EMBL" id="CEO57908.1"/>
    </source>
</evidence>
<organism evidence="4">
    <name type="scientific">Bionectria ochroleuca</name>
    <name type="common">Gliocladium roseum</name>
    <dbReference type="NCBI Taxonomy" id="29856"/>
    <lineage>
        <taxon>Eukaryota</taxon>
        <taxon>Fungi</taxon>
        <taxon>Dikarya</taxon>
        <taxon>Ascomycota</taxon>
        <taxon>Pezizomycotina</taxon>
        <taxon>Sordariomycetes</taxon>
        <taxon>Hypocreomycetidae</taxon>
        <taxon>Hypocreales</taxon>
        <taxon>Bionectriaceae</taxon>
        <taxon>Clonostachys</taxon>
    </lineage>
</organism>
<dbReference type="Gene3D" id="1.20.120.1020">
    <property type="entry name" value="Prion-inhibition and propagation, HeLo domain"/>
    <property type="match status" value="1"/>
</dbReference>
<evidence type="ECO:0000256" key="1">
    <source>
        <dbReference type="SAM" id="MobiDB-lite"/>
    </source>
</evidence>
<dbReference type="Pfam" id="PF14479">
    <property type="entry name" value="HeLo"/>
    <property type="match status" value="1"/>
</dbReference>
<dbReference type="InterPro" id="IPR029498">
    <property type="entry name" value="HeLo_dom"/>
</dbReference>
<gene>
    <name evidence="4" type="ORF">BN869_000013966_1</name>
</gene>
<accession>A0A0B7KJW1</accession>
<evidence type="ECO:0008006" key="5">
    <source>
        <dbReference type="Google" id="ProtNLM"/>
    </source>
</evidence>
<dbReference type="EMBL" id="CDPU01000178">
    <property type="protein sequence ID" value="CEO57908.1"/>
    <property type="molecule type" value="Genomic_DNA"/>
</dbReference>
<dbReference type="AlphaFoldDB" id="A0A0B7KJW1"/>
<dbReference type="Pfam" id="PF11558">
    <property type="entry name" value="HET-s_218-289"/>
    <property type="match status" value="1"/>
</dbReference>
<evidence type="ECO:0000259" key="3">
    <source>
        <dbReference type="Pfam" id="PF14479"/>
    </source>
</evidence>
<feature type="domain" description="Prion-inhibition and propagation HeLo" evidence="3">
    <location>
        <begin position="6"/>
        <end position="201"/>
    </location>
</feature>
<reference evidence="4" key="1">
    <citation type="submission" date="2015-01" db="EMBL/GenBank/DDBJ databases">
        <authorList>
            <person name="Durling Mikael"/>
        </authorList>
    </citation>
    <scope>NUCLEOTIDE SEQUENCE</scope>
</reference>
<sequence length="288" mass="31976">MAEIFGIVAGALSVAALFNNAVDCFEYIQLGRNFGTDYQTCQIKLDIARLRLSRWGDAVEINNDSRFTEVNPGNNRVRIAKKTLEQLLNLIGRACTESSEFKLVAEEEELALFDPSTDTNQALVALRNTMRDLARKRQKTTSLSKKISWALYKQKSFNQLIDDIQNLLDGLEDIFPQQEAYKRMVEIEIKEVGEGPSLQVLSGAAQKTDNLLQEAARRRLEALDSSNTIDKAKVDETAKVKVGNEYISQAVPSRTGVTTNKIGDLDAQGTSRVHVGDSHGTKGFMDSD</sequence>
<feature type="domain" description="Het-s prion-forming" evidence="2">
    <location>
        <begin position="220"/>
        <end position="280"/>
    </location>
</feature>